<comment type="subcellular location">
    <subcellularLocation>
        <location evidence="1 6">Nucleus</location>
    </subcellularLocation>
</comment>
<evidence type="ECO:0000256" key="5">
    <source>
        <dbReference type="ARBA" id="ARBA00023242"/>
    </source>
</evidence>
<reference evidence="9 10" key="1">
    <citation type="journal article" date="2007" name="Science">
        <title>Sea anemone genome reveals ancestral eumetazoan gene repertoire and genomic organization.</title>
        <authorList>
            <person name="Putnam N.H."/>
            <person name="Srivastava M."/>
            <person name="Hellsten U."/>
            <person name="Dirks B."/>
            <person name="Chapman J."/>
            <person name="Salamov A."/>
            <person name="Terry A."/>
            <person name="Shapiro H."/>
            <person name="Lindquist E."/>
            <person name="Kapitonov V.V."/>
            <person name="Jurka J."/>
            <person name="Genikhovich G."/>
            <person name="Grigoriev I.V."/>
            <person name="Lucas S.M."/>
            <person name="Steele R.E."/>
            <person name="Finnerty J.R."/>
            <person name="Technau U."/>
            <person name="Martindale M.Q."/>
            <person name="Rokhsar D.S."/>
        </authorList>
    </citation>
    <scope>NUCLEOTIDE SEQUENCE [LARGE SCALE GENOMIC DNA]</scope>
    <source>
        <strain evidence="10">CH2 X CH6</strain>
    </source>
</reference>
<feature type="domain" description="BRE1A/B-like" evidence="8">
    <location>
        <begin position="3"/>
        <end position="86"/>
    </location>
</feature>
<dbReference type="PhylomeDB" id="A7T3C3"/>
<keyword evidence="6" id="KW-0808">Transferase</keyword>
<dbReference type="InterPro" id="IPR058642">
    <property type="entry name" value="BRE1A/B-like_dom"/>
</dbReference>
<dbReference type="STRING" id="45351.A7T3C3"/>
<dbReference type="GO" id="GO:0006325">
    <property type="term" value="P:chromatin organization"/>
    <property type="evidence" value="ECO:0007669"/>
    <property type="project" value="UniProtKB-KW"/>
</dbReference>
<gene>
    <name evidence="9" type="ORF">NEMVEDRAFT_v1g248658</name>
</gene>
<dbReference type="EMBL" id="DS470463">
    <property type="protein sequence ID" value="EDO29543.1"/>
    <property type="molecule type" value="Genomic_DNA"/>
</dbReference>
<dbReference type="Proteomes" id="UP000001593">
    <property type="component" value="Unassembled WGS sequence"/>
</dbReference>
<evidence type="ECO:0000259" key="8">
    <source>
        <dbReference type="Pfam" id="PF26052"/>
    </source>
</evidence>
<accession>A7T3C3</accession>
<keyword evidence="4 6" id="KW-0862">Zinc</keyword>
<keyword evidence="5 6" id="KW-0539">Nucleus</keyword>
<keyword evidence="6" id="KW-0833">Ubl conjugation pathway</keyword>
<evidence type="ECO:0000256" key="4">
    <source>
        <dbReference type="ARBA" id="ARBA00022833"/>
    </source>
</evidence>
<dbReference type="Pfam" id="PF26052">
    <property type="entry name" value="BRE1B"/>
    <property type="match status" value="1"/>
</dbReference>
<comment type="pathway">
    <text evidence="6">Protein modification; protein ubiquitination.</text>
</comment>
<comment type="catalytic activity">
    <reaction evidence="6">
        <text>S-ubiquitinyl-[E2 ubiquitin-conjugating enzyme]-L-cysteine + [acceptor protein]-L-lysine = [E2 ubiquitin-conjugating enzyme]-L-cysteine + N(6)-ubiquitinyl-[acceptor protein]-L-lysine.</text>
        <dbReference type="EC" id="2.3.2.27"/>
    </reaction>
</comment>
<dbReference type="EC" id="2.3.2.27" evidence="6"/>
<dbReference type="HOGENOM" id="CLU_1429612_0_0_1"/>
<keyword evidence="10" id="KW-1185">Reference proteome</keyword>
<dbReference type="PANTHER" id="PTHR23163">
    <property type="entry name" value="RING FINGER PROTEIN-RELATED"/>
    <property type="match status" value="1"/>
</dbReference>
<evidence type="ECO:0000313" key="10">
    <source>
        <dbReference type="Proteomes" id="UP000001593"/>
    </source>
</evidence>
<keyword evidence="6" id="KW-0156">Chromatin regulator</keyword>
<evidence type="ECO:0000256" key="2">
    <source>
        <dbReference type="ARBA" id="ARBA00022723"/>
    </source>
</evidence>
<dbReference type="InterPro" id="IPR013956">
    <property type="entry name" value="E3_ubiquit_lig_Bre1"/>
</dbReference>
<keyword evidence="2 6" id="KW-0479">Metal-binding</keyword>
<dbReference type="eggNOG" id="KOG0978">
    <property type="taxonomic scope" value="Eukaryota"/>
</dbReference>
<dbReference type="UniPathway" id="UPA00143"/>
<sequence>MATHKKYKSEVNELHDALLLGKREYDLMRIEYEQSAKTNEQTGPMIKEMTYMNNSLQSYNKQLKGEVNRYKRKLGEAQNHIQKYHTLYTTIPCTVPYHVHYHTMNSTIPCTVPYHVQYHTMYTTIPCTLPYHVQYHTMYSTIPCTVPYHEQYHTIPCTVPYHVQYHTMYSTIPCSIPYHVHYHTMYTTIP</sequence>
<name>A7T3C3_NEMVE</name>
<organism evidence="9 10">
    <name type="scientific">Nematostella vectensis</name>
    <name type="common">Starlet sea anemone</name>
    <dbReference type="NCBI Taxonomy" id="45351"/>
    <lineage>
        <taxon>Eukaryota</taxon>
        <taxon>Metazoa</taxon>
        <taxon>Cnidaria</taxon>
        <taxon>Anthozoa</taxon>
        <taxon>Hexacorallia</taxon>
        <taxon>Actiniaria</taxon>
        <taxon>Edwardsiidae</taxon>
        <taxon>Nematostella</taxon>
    </lineage>
</organism>
<evidence type="ECO:0000256" key="3">
    <source>
        <dbReference type="ARBA" id="ARBA00022771"/>
    </source>
</evidence>
<evidence type="ECO:0000313" key="9">
    <source>
        <dbReference type="EMBL" id="EDO29543.1"/>
    </source>
</evidence>
<keyword evidence="3 6" id="KW-0863">Zinc-finger</keyword>
<evidence type="ECO:0000256" key="1">
    <source>
        <dbReference type="ARBA" id="ARBA00004123"/>
    </source>
</evidence>
<evidence type="ECO:0000256" key="6">
    <source>
        <dbReference type="RuleBase" id="RU365038"/>
    </source>
</evidence>
<dbReference type="GO" id="GO:0005634">
    <property type="term" value="C:nucleus"/>
    <property type="evidence" value="ECO:0007669"/>
    <property type="project" value="UniProtKB-SubCell"/>
</dbReference>
<dbReference type="GO" id="GO:0061630">
    <property type="term" value="F:ubiquitin protein ligase activity"/>
    <property type="evidence" value="ECO:0007669"/>
    <property type="project" value="UniProtKB-EC"/>
</dbReference>
<dbReference type="GO" id="GO:0008270">
    <property type="term" value="F:zinc ion binding"/>
    <property type="evidence" value="ECO:0007669"/>
    <property type="project" value="UniProtKB-KW"/>
</dbReference>
<protein>
    <recommendedName>
        <fullName evidence="6">E3 ubiquitin protein ligase</fullName>
        <ecNumber evidence="6">2.3.2.27</ecNumber>
    </recommendedName>
</protein>
<keyword evidence="6 7" id="KW-0175">Coiled coil</keyword>
<dbReference type="GO" id="GO:0016567">
    <property type="term" value="P:protein ubiquitination"/>
    <property type="evidence" value="ECO:0007669"/>
    <property type="project" value="UniProtKB-UniRule"/>
</dbReference>
<dbReference type="PANTHER" id="PTHR23163:SF0">
    <property type="entry name" value="E3 UBIQUITIN-PROTEIN LIGASE BRE1"/>
    <property type="match status" value="1"/>
</dbReference>
<dbReference type="InParanoid" id="A7T3C3"/>
<feature type="coiled-coil region" evidence="7">
    <location>
        <begin position="53"/>
        <end position="80"/>
    </location>
</feature>
<comment type="similarity">
    <text evidence="6">Belongs to the BRE1 family.</text>
</comment>
<evidence type="ECO:0000256" key="7">
    <source>
        <dbReference type="SAM" id="Coils"/>
    </source>
</evidence>
<dbReference type="AlphaFoldDB" id="A7T3C3"/>
<proteinExistence type="inferred from homology"/>